<dbReference type="AlphaFoldDB" id="A0A6J4VPG2"/>
<organism evidence="1">
    <name type="scientific">uncultured Thermomicrobiales bacterium</name>
    <dbReference type="NCBI Taxonomy" id="1645740"/>
    <lineage>
        <taxon>Bacteria</taxon>
        <taxon>Pseudomonadati</taxon>
        <taxon>Thermomicrobiota</taxon>
        <taxon>Thermomicrobia</taxon>
        <taxon>Thermomicrobiales</taxon>
        <taxon>environmental samples</taxon>
    </lineage>
</organism>
<evidence type="ECO:0000313" key="1">
    <source>
        <dbReference type="EMBL" id="CAA9585219.1"/>
    </source>
</evidence>
<name>A0A6J4VPG2_9BACT</name>
<accession>A0A6J4VPG2</accession>
<protein>
    <submittedName>
        <fullName evidence="1">Uncharacterized protein</fullName>
    </submittedName>
</protein>
<dbReference type="EMBL" id="CADCWL010000249">
    <property type="protein sequence ID" value="CAA9585219.1"/>
    <property type="molecule type" value="Genomic_DNA"/>
</dbReference>
<sequence length="44" mass="4605">MPESQQGGHADLATMALLLGFAVWSGKRPRSGPRAAALRKAQTA</sequence>
<proteinExistence type="predicted"/>
<reference evidence="1" key="1">
    <citation type="submission" date="2020-02" db="EMBL/GenBank/DDBJ databases">
        <authorList>
            <person name="Meier V. D."/>
        </authorList>
    </citation>
    <scope>NUCLEOTIDE SEQUENCE</scope>
    <source>
        <strain evidence="1">AVDCRST_MAG19</strain>
    </source>
</reference>
<gene>
    <name evidence="1" type="ORF">AVDCRST_MAG19-4515</name>
</gene>